<organismHost>
    <name type="scientific">Helicoverpa zea</name>
    <name type="common">Corn earworm moth</name>
    <name type="synonym">Heliothis zea</name>
    <dbReference type="NCBI Taxonomy" id="7113"/>
</organismHost>
<name>G9I029_HZNV2</name>
<dbReference type="EMBL" id="JN418988">
    <property type="protein sequence ID" value="AEW69552.1"/>
    <property type="molecule type" value="Genomic_DNA"/>
</dbReference>
<gene>
    <name evidence="1" type="primary">orf3</name>
    <name evidence="1" type="ORF">Hz2V003</name>
</gene>
<proteinExistence type="predicted"/>
<dbReference type="RefSeq" id="YP_004956751.1">
    <property type="nucleotide sequence ID" value="NC_004156.2"/>
</dbReference>
<organism evidence="1 2">
    <name type="scientific">Helicoverpa zea nudivirus 2</name>
    <name type="common">HzNV-2</name>
    <dbReference type="NCBI Taxonomy" id="1128424"/>
    <lineage>
        <taxon>Viruses</taxon>
        <taxon>Viruses incertae sedis</taxon>
        <taxon>Naldaviricetes</taxon>
        <taxon>Lefavirales</taxon>
        <taxon>Nudiviridae</taxon>
        <taxon>Betanudivirus</taxon>
        <taxon>Betanudivirus hezeae</taxon>
    </lineage>
</organism>
<reference evidence="1 2" key="1">
    <citation type="journal article" date="2012" name="Viruses">
        <title>Analysis of the Genome of the Sexually Transmitted Insect Virus Helicoverpa zea Nudivirus 2.</title>
        <authorList>
            <person name="Burand J.P."/>
            <person name="Kim W."/>
            <person name="Afonso C.L."/>
            <person name="Tulman E.R."/>
            <person name="Kutish G.F."/>
            <person name="Lu Z."/>
            <person name="Rock D.L."/>
        </authorList>
    </citation>
    <scope>NUCLEOTIDE SEQUENCE [LARGE SCALE GENOMIC DNA]</scope>
    <source>
        <strain evidence="1">MS1</strain>
    </source>
</reference>
<accession>G9I029</accession>
<dbReference type="KEGG" id="vg:11536473"/>
<keyword evidence="2" id="KW-1185">Reference proteome</keyword>
<dbReference type="GeneID" id="11536473"/>
<sequence>MLLVKRSVHPLYVMSNLVLLNRPVSVENGAINANELAEVLGFDRHLMVEHVDDAYQNLKDDETDTLYITRTGFLQILAAMHHTTKHSDLARRLTESKEVLSWMGFTRKQMECTLNVHKINYRSRLTFGAMARFCRLVNQGFAYAYLCYPKDLCLFDSPERRIIDKPIKYSVPKEDDALIMIDNLKVAVFLQPFTQLELQEYRAIAEAKGYTLMTLTIRGPAKLLGVLIYKLLNV</sequence>
<protein>
    <submittedName>
        <fullName evidence="1">Uncharacterized protein</fullName>
    </submittedName>
</protein>
<dbReference type="Proteomes" id="UP000029779">
    <property type="component" value="Segment"/>
</dbReference>
<evidence type="ECO:0000313" key="2">
    <source>
        <dbReference type="Proteomes" id="UP000029779"/>
    </source>
</evidence>
<evidence type="ECO:0000313" key="1">
    <source>
        <dbReference type="EMBL" id="AEW69552.1"/>
    </source>
</evidence>